<organism evidence="1 2">
    <name type="scientific">Rahnella inusitata</name>
    <dbReference type="NCBI Taxonomy" id="58169"/>
    <lineage>
        <taxon>Bacteria</taxon>
        <taxon>Pseudomonadati</taxon>
        <taxon>Pseudomonadota</taxon>
        <taxon>Gammaproteobacteria</taxon>
        <taxon>Enterobacterales</taxon>
        <taxon>Yersiniaceae</taxon>
        <taxon>Rahnella</taxon>
    </lineage>
</organism>
<protein>
    <submittedName>
        <fullName evidence="1">Chitinase</fullName>
    </submittedName>
</protein>
<keyword evidence="2" id="KW-1185">Reference proteome</keyword>
<comment type="caution">
    <text evidence="1">The sequence shown here is derived from an EMBL/GenBank/DDBJ whole genome shotgun (WGS) entry which is preliminary data.</text>
</comment>
<name>A0ABX9NYE2_9GAMM</name>
<evidence type="ECO:0000313" key="2">
    <source>
        <dbReference type="Proteomes" id="UP000284119"/>
    </source>
</evidence>
<dbReference type="EMBL" id="RAHG01000013">
    <property type="protein sequence ID" value="RJT10090.1"/>
    <property type="molecule type" value="Genomic_DNA"/>
</dbReference>
<dbReference type="Proteomes" id="UP000284119">
    <property type="component" value="Unassembled WGS sequence"/>
</dbReference>
<sequence length="825" mass="88231">MTLSLTNTTSQTIDFTQAVIEFSATGHPDEYSPFSGSLIGGTPTLRRDGGWPLEVTTLTLLAGGDMLVGAGKTGTITFSFSATQTPVTFGSITVKLLADPSRQGELIVVLPASPVDGIGTPTLLLTSAAGEETSHALAWNSRNSLKNLSYSSYTLQIDPLDNASVRVTPTKTQQKVTLTAANSPCIVNINYEAPVYFASAQISLTPNASIKQGVIDITLTQSGATQTVSQRIEPGKSTLVTRLTHQVACQAKINTTRINNIEFSAAAAAKTFTPDKASMVAVAVDYQTKLVSNAGLIATTLQATGLPAGSQKINVSMVSKDGATQYYFTLYGAGELTIPYAIAPGEYRINADKLSIGGRQYVALPGTVVTVSGTAKRLILIFEKSVDLQVRGWPDYLAHGGVTVNSASSVTAYKGVPVDALFKYDGFDGGGDPIPAAEVDRNGDGYLDLEALPVHQTCSVARQIEQANGLAVMPVMVVYTANASGGSAVSDLTDSQRLRNHFGSFITQCVAAQSYKDKDHPVPVTFVLNPDFLGAMEQEPSVYAALRKANSVQVNTLLKKAVSDLQPILKYTSPALPHFDDSLYGYLQAINYIVHTFAPDVAFGWQTNVWATGGADWLLQDDVDPGEYADQVVAYLDELGVYEGAYAPDFIVFDKFERDCFSPDAIAHYSWNASSWFNYLNLVKYTASGLNKPAMIWQIPGGHMPTESEGTSMLSSAHFASGGTFLMGDSRIGTDAGNVLKALRDTALNPVNYGVKTVGEFLQRDQGYDWGQAQVNNLTNYNIFSILWGGGSTVSITSIQSNGTDGGWLAQKIVEYYKAPSYFGD</sequence>
<accession>A0ABX9NYE2</accession>
<gene>
    <name evidence="1" type="ORF">D5396_20015</name>
</gene>
<reference evidence="1 2" key="1">
    <citation type="submission" date="2018-09" db="EMBL/GenBank/DDBJ databases">
        <authorList>
            <person name="Le Fleche-Mateos A."/>
        </authorList>
    </citation>
    <scope>NUCLEOTIDE SEQUENCE [LARGE SCALE GENOMIC DNA]</scope>
    <source>
        <strain evidence="1 2">DSM 30078</strain>
    </source>
</reference>
<proteinExistence type="predicted"/>
<evidence type="ECO:0000313" key="1">
    <source>
        <dbReference type="EMBL" id="RJT10090.1"/>
    </source>
</evidence>